<feature type="transmembrane region" description="Helical" evidence="1">
    <location>
        <begin position="267"/>
        <end position="294"/>
    </location>
</feature>
<sequence length="401" mass="46199">KKLIPFYRKLICHHFSYDPMIQISLIHHSISSILSILINIIIIRLSMRSSNDKLCIKGEFKWIFLSTSITNVLYSILHLLFIPVEIRNTSDPCFYLYLSMSPLSLIERSPEVLSPLFQFLYSRQTMANVISISVIPLHRVAIVCYNQKKRNRLFLKLAYSVNVIPLLLRAPSYFLPRTTIYDLPAMMNQSINESLIEFVGLEASNRICYFSHNWREIGDIVQTLTDFSIIIASYLITIICIIKLVVYLAHKWKERSNSKGNLERQKAIIFTVVVQAILPLITYTPYLIFIFSLIIHGAESRDHSESSIWYDHDYQLLILSWSPFINGVSTVLLLKPYRRGLFGMFPCFEIVPPSNRTRAEENLRAVSYSLNTPSGSNATVYRTYEIAAIDEDRSAFNSESG</sequence>
<evidence type="ECO:0000313" key="3">
    <source>
        <dbReference type="Proteomes" id="UP001432322"/>
    </source>
</evidence>
<evidence type="ECO:0000313" key="2">
    <source>
        <dbReference type="EMBL" id="GMT28168.1"/>
    </source>
</evidence>
<feature type="transmembrane region" description="Helical" evidence="1">
    <location>
        <begin position="157"/>
        <end position="175"/>
    </location>
</feature>
<keyword evidence="1" id="KW-0472">Membrane</keyword>
<keyword evidence="1" id="KW-1133">Transmembrane helix</keyword>
<dbReference type="PANTHER" id="PTHR22943">
    <property type="entry name" value="7-TRANSMEMBRANE DOMAIN RECEPTOR C.ELEGANS"/>
    <property type="match status" value="1"/>
</dbReference>
<keyword evidence="1" id="KW-0812">Transmembrane</keyword>
<dbReference type="Proteomes" id="UP001432322">
    <property type="component" value="Unassembled WGS sequence"/>
</dbReference>
<organism evidence="2 3">
    <name type="scientific">Pristionchus fissidentatus</name>
    <dbReference type="NCBI Taxonomy" id="1538716"/>
    <lineage>
        <taxon>Eukaryota</taxon>
        <taxon>Metazoa</taxon>
        <taxon>Ecdysozoa</taxon>
        <taxon>Nematoda</taxon>
        <taxon>Chromadorea</taxon>
        <taxon>Rhabditida</taxon>
        <taxon>Rhabditina</taxon>
        <taxon>Diplogasteromorpha</taxon>
        <taxon>Diplogasteroidea</taxon>
        <taxon>Neodiplogasteridae</taxon>
        <taxon>Pristionchus</taxon>
    </lineage>
</organism>
<dbReference type="PANTHER" id="PTHR22943:SF248">
    <property type="entry name" value="SEVEN TM RECEPTOR"/>
    <property type="match status" value="1"/>
</dbReference>
<feature type="transmembrane region" description="Helical" evidence="1">
    <location>
        <begin position="227"/>
        <end position="246"/>
    </location>
</feature>
<comment type="caution">
    <text evidence="2">The sequence shown here is derived from an EMBL/GenBank/DDBJ whole genome shotgun (WGS) entry which is preliminary data.</text>
</comment>
<protein>
    <recommendedName>
        <fullName evidence="4">G protein-coupled receptor</fullName>
    </recommendedName>
</protein>
<feature type="transmembrane region" description="Helical" evidence="1">
    <location>
        <begin position="20"/>
        <end position="42"/>
    </location>
</feature>
<feature type="non-terminal residue" evidence="2">
    <location>
        <position position="1"/>
    </location>
</feature>
<dbReference type="Gene3D" id="1.20.1070.10">
    <property type="entry name" value="Rhodopsin 7-helix transmembrane proteins"/>
    <property type="match status" value="1"/>
</dbReference>
<feature type="transmembrane region" description="Helical" evidence="1">
    <location>
        <begin position="314"/>
        <end position="334"/>
    </location>
</feature>
<feature type="transmembrane region" description="Helical" evidence="1">
    <location>
        <begin position="125"/>
        <end position="145"/>
    </location>
</feature>
<gene>
    <name evidence="2" type="ORF">PFISCL1PPCAC_19465</name>
</gene>
<feature type="transmembrane region" description="Helical" evidence="1">
    <location>
        <begin position="62"/>
        <end position="82"/>
    </location>
</feature>
<dbReference type="AlphaFoldDB" id="A0AAV5WCT9"/>
<name>A0AAV5WCT9_9BILA</name>
<proteinExistence type="predicted"/>
<keyword evidence="3" id="KW-1185">Reference proteome</keyword>
<feature type="non-terminal residue" evidence="2">
    <location>
        <position position="401"/>
    </location>
</feature>
<accession>A0AAV5WCT9</accession>
<reference evidence="2" key="1">
    <citation type="submission" date="2023-10" db="EMBL/GenBank/DDBJ databases">
        <title>Genome assembly of Pristionchus species.</title>
        <authorList>
            <person name="Yoshida K."/>
            <person name="Sommer R.J."/>
        </authorList>
    </citation>
    <scope>NUCLEOTIDE SEQUENCE</scope>
    <source>
        <strain evidence="2">RS5133</strain>
    </source>
</reference>
<evidence type="ECO:0008006" key="4">
    <source>
        <dbReference type="Google" id="ProtNLM"/>
    </source>
</evidence>
<evidence type="ECO:0000256" key="1">
    <source>
        <dbReference type="SAM" id="Phobius"/>
    </source>
</evidence>
<dbReference type="SUPFAM" id="SSF81321">
    <property type="entry name" value="Family A G protein-coupled receptor-like"/>
    <property type="match status" value="1"/>
</dbReference>
<dbReference type="EMBL" id="BTSY01000005">
    <property type="protein sequence ID" value="GMT28168.1"/>
    <property type="molecule type" value="Genomic_DNA"/>
</dbReference>